<reference evidence="6" key="1">
    <citation type="submission" date="2021-06" db="EMBL/GenBank/DDBJ databases">
        <authorList>
            <person name="Arsene-Ploetze F."/>
        </authorList>
    </citation>
    <scope>NUCLEOTIDE SEQUENCE</scope>
    <source>
        <strain evidence="6">SBRY1</strain>
    </source>
</reference>
<keyword evidence="7" id="KW-1185">Reference proteome</keyword>
<evidence type="ECO:0000256" key="3">
    <source>
        <dbReference type="ARBA" id="ARBA00023014"/>
    </source>
</evidence>
<dbReference type="InterPro" id="IPR050123">
    <property type="entry name" value="Prok_molybdopt-oxidoreductase"/>
</dbReference>
<dbReference type="GO" id="GO:0043546">
    <property type="term" value="F:molybdopterin cofactor binding"/>
    <property type="evidence" value="ECO:0007669"/>
    <property type="project" value="InterPro"/>
</dbReference>
<dbReference type="GO" id="GO:0016491">
    <property type="term" value="F:oxidoreductase activity"/>
    <property type="evidence" value="ECO:0007669"/>
    <property type="project" value="InterPro"/>
</dbReference>
<sequence length="197" mass="21532">MRTAVPPLRRHLPRATGPRRRHPLALPLPRPPRRSHPLPGTVRHPRRPGTSVRGPLSSARRATRRHVPADPGHRTPVGALQLRQHDPQKRQPRARGDRRPGHPPDDAAHLGLRDGDQATVESRHGAARLVARTGVQVPPGQVFCAFHFPQSGVNSLTSDHTDTATSCPEYKVTAVRVNPLGSTARPHRSAHGAPTRP</sequence>
<dbReference type="GO" id="GO:0051536">
    <property type="term" value="F:iron-sulfur cluster binding"/>
    <property type="evidence" value="ECO:0007669"/>
    <property type="project" value="UniProtKB-KW"/>
</dbReference>
<dbReference type="InterPro" id="IPR009010">
    <property type="entry name" value="Asp_de-COase-like_dom_sf"/>
</dbReference>
<feature type="region of interest" description="Disordered" evidence="4">
    <location>
        <begin position="178"/>
        <end position="197"/>
    </location>
</feature>
<dbReference type="AlphaFoldDB" id="A0A9W4MBD3"/>
<feature type="compositionally biased region" description="Basic residues" evidence="4">
    <location>
        <begin position="8"/>
        <end position="23"/>
    </location>
</feature>
<feature type="domain" description="Molybdopterin dinucleotide-binding" evidence="5">
    <location>
        <begin position="104"/>
        <end position="174"/>
    </location>
</feature>
<dbReference type="PANTHER" id="PTHR43105:SF10">
    <property type="entry name" value="NADH-QUINONE OXIDOREDUCTASE SUBUNIT G"/>
    <property type="match status" value="1"/>
</dbReference>
<keyword evidence="3" id="KW-0411">Iron-sulfur</keyword>
<dbReference type="Gene3D" id="2.40.40.20">
    <property type="match status" value="1"/>
</dbReference>
<keyword evidence="1" id="KW-0479">Metal-binding</keyword>
<dbReference type="EMBL" id="CAJVAX010000018">
    <property type="protein sequence ID" value="CAG7646247.1"/>
    <property type="molecule type" value="Genomic_DNA"/>
</dbReference>
<evidence type="ECO:0000256" key="4">
    <source>
        <dbReference type="SAM" id="MobiDB-lite"/>
    </source>
</evidence>
<dbReference type="PANTHER" id="PTHR43105">
    <property type="entry name" value="RESPIRATORY NITRATE REDUCTASE"/>
    <property type="match status" value="1"/>
</dbReference>
<organism evidence="6 7">
    <name type="scientific">Actinacidiphila bryophytorum</name>
    <dbReference type="NCBI Taxonomy" id="1436133"/>
    <lineage>
        <taxon>Bacteria</taxon>
        <taxon>Bacillati</taxon>
        <taxon>Actinomycetota</taxon>
        <taxon>Actinomycetes</taxon>
        <taxon>Kitasatosporales</taxon>
        <taxon>Streptomycetaceae</taxon>
        <taxon>Actinacidiphila</taxon>
    </lineage>
</organism>
<gene>
    <name evidence="6" type="ORF">SBRY_40366</name>
</gene>
<dbReference type="GO" id="GO:0046872">
    <property type="term" value="F:metal ion binding"/>
    <property type="evidence" value="ECO:0007669"/>
    <property type="project" value="UniProtKB-KW"/>
</dbReference>
<dbReference type="GO" id="GO:0016020">
    <property type="term" value="C:membrane"/>
    <property type="evidence" value="ECO:0007669"/>
    <property type="project" value="TreeGrafter"/>
</dbReference>
<name>A0A9W4MBD3_9ACTN</name>
<evidence type="ECO:0000256" key="2">
    <source>
        <dbReference type="ARBA" id="ARBA00023004"/>
    </source>
</evidence>
<feature type="region of interest" description="Disordered" evidence="4">
    <location>
        <begin position="1"/>
        <end position="112"/>
    </location>
</feature>
<protein>
    <recommendedName>
        <fullName evidence="5">Molybdopterin dinucleotide-binding domain-containing protein</fullName>
    </recommendedName>
</protein>
<comment type="caution">
    <text evidence="6">The sequence shown here is derived from an EMBL/GenBank/DDBJ whole genome shotgun (WGS) entry which is preliminary data.</text>
</comment>
<evidence type="ECO:0000313" key="6">
    <source>
        <dbReference type="EMBL" id="CAG7646247.1"/>
    </source>
</evidence>
<accession>A0A9W4MBD3</accession>
<keyword evidence="2" id="KW-0408">Iron</keyword>
<dbReference type="Proteomes" id="UP001153328">
    <property type="component" value="Unassembled WGS sequence"/>
</dbReference>
<dbReference type="Pfam" id="PF01568">
    <property type="entry name" value="Molydop_binding"/>
    <property type="match status" value="1"/>
</dbReference>
<feature type="compositionally biased region" description="Basic and acidic residues" evidence="4">
    <location>
        <begin position="83"/>
        <end position="112"/>
    </location>
</feature>
<dbReference type="SUPFAM" id="SSF50692">
    <property type="entry name" value="ADC-like"/>
    <property type="match status" value="1"/>
</dbReference>
<evidence type="ECO:0000313" key="7">
    <source>
        <dbReference type="Proteomes" id="UP001153328"/>
    </source>
</evidence>
<dbReference type="InterPro" id="IPR006657">
    <property type="entry name" value="MoPterin_dinucl-bd_dom"/>
</dbReference>
<proteinExistence type="predicted"/>
<evidence type="ECO:0000259" key="5">
    <source>
        <dbReference type="Pfam" id="PF01568"/>
    </source>
</evidence>
<evidence type="ECO:0000256" key="1">
    <source>
        <dbReference type="ARBA" id="ARBA00022723"/>
    </source>
</evidence>